<dbReference type="PANTHER" id="PTHR42865:SF7">
    <property type="entry name" value="PROTON_GLUTAMATE-ASPARTATE SYMPORTER"/>
    <property type="match status" value="1"/>
</dbReference>
<dbReference type="PRINTS" id="PR00173">
    <property type="entry name" value="EDTRNSPORT"/>
</dbReference>
<feature type="transmembrane region" description="Helical" evidence="8">
    <location>
        <begin position="45"/>
        <end position="66"/>
    </location>
</feature>
<dbReference type="GO" id="GO:0006835">
    <property type="term" value="P:dicarboxylic acid transport"/>
    <property type="evidence" value="ECO:0007669"/>
    <property type="project" value="TreeGrafter"/>
</dbReference>
<keyword evidence="3" id="KW-1003">Cell membrane</keyword>
<evidence type="ECO:0000256" key="3">
    <source>
        <dbReference type="ARBA" id="ARBA00022475"/>
    </source>
</evidence>
<dbReference type="STRING" id="885272.JonanDRAFT_0175"/>
<feature type="transmembrane region" description="Helical" evidence="8">
    <location>
        <begin position="232"/>
        <end position="254"/>
    </location>
</feature>
<evidence type="ECO:0000256" key="4">
    <source>
        <dbReference type="ARBA" id="ARBA00022692"/>
    </source>
</evidence>
<keyword evidence="2" id="KW-0813">Transport</keyword>
<dbReference type="Gene3D" id="1.10.3860.10">
    <property type="entry name" value="Sodium:dicarboxylate symporter"/>
    <property type="match status" value="1"/>
</dbReference>
<evidence type="ECO:0000256" key="1">
    <source>
        <dbReference type="ARBA" id="ARBA00004651"/>
    </source>
</evidence>
<dbReference type="OrthoDB" id="9768885at2"/>
<dbReference type="PANTHER" id="PTHR42865">
    <property type="entry name" value="PROTON/GLUTAMATE-ASPARTATE SYMPORTER"/>
    <property type="match status" value="1"/>
</dbReference>
<feature type="transmembrane region" description="Helical" evidence="8">
    <location>
        <begin position="87"/>
        <end position="108"/>
    </location>
</feature>
<feature type="transmembrane region" description="Helical" evidence="8">
    <location>
        <begin position="7"/>
        <end position="25"/>
    </location>
</feature>
<dbReference type="HOGENOM" id="CLU_019375_7_1_0"/>
<comment type="subcellular location">
    <subcellularLocation>
        <location evidence="1">Cell membrane</location>
        <topology evidence="1">Multi-pass membrane protein</topology>
    </subcellularLocation>
</comment>
<dbReference type="GO" id="GO:0005886">
    <property type="term" value="C:plasma membrane"/>
    <property type="evidence" value="ECO:0007669"/>
    <property type="project" value="UniProtKB-SubCell"/>
</dbReference>
<evidence type="ECO:0000313" key="10">
    <source>
        <dbReference type="Proteomes" id="UP000003806"/>
    </source>
</evidence>
<keyword evidence="6 8" id="KW-1133">Transmembrane helix</keyword>
<evidence type="ECO:0000256" key="8">
    <source>
        <dbReference type="SAM" id="Phobius"/>
    </source>
</evidence>
<accession>H0UMC8</accession>
<keyword evidence="7 8" id="KW-0472">Membrane</keyword>
<dbReference type="Proteomes" id="UP000003806">
    <property type="component" value="Chromosome"/>
</dbReference>
<dbReference type="SUPFAM" id="SSF118215">
    <property type="entry name" value="Proton glutamate symport protein"/>
    <property type="match status" value="1"/>
</dbReference>
<keyword evidence="4 8" id="KW-0812">Transmembrane</keyword>
<dbReference type="RefSeq" id="WP_008522402.1">
    <property type="nucleotide sequence ID" value="NZ_CM001376.1"/>
</dbReference>
<evidence type="ECO:0000313" key="9">
    <source>
        <dbReference type="EMBL" id="EHM12601.1"/>
    </source>
</evidence>
<name>H0UMC8_9BACT</name>
<dbReference type="FunFam" id="1.10.3860.10:FF:000001">
    <property type="entry name" value="C4-dicarboxylate transport protein"/>
    <property type="match status" value="1"/>
</dbReference>
<organism evidence="9 10">
    <name type="scientific">Jonquetella anthropi DSM 22815</name>
    <dbReference type="NCBI Taxonomy" id="885272"/>
    <lineage>
        <taxon>Bacteria</taxon>
        <taxon>Thermotogati</taxon>
        <taxon>Synergistota</taxon>
        <taxon>Synergistia</taxon>
        <taxon>Synergistales</taxon>
        <taxon>Dethiosulfovibrionaceae</taxon>
        <taxon>Jonquetella</taxon>
    </lineage>
</organism>
<protein>
    <submittedName>
        <fullName evidence="9">Na+/H+ dicarboxylate symporter</fullName>
    </submittedName>
</protein>
<dbReference type="EMBL" id="CM001376">
    <property type="protein sequence ID" value="EHM12601.1"/>
    <property type="molecule type" value="Genomic_DNA"/>
</dbReference>
<sequence length="425" mass="44360">MKKKSSLTARVMVGLVAGILIGLAVNRMDPGFLRDQLLVGGLFNFMGQIFLRLIMMLVPPLVAVSIANGVAGMNDIGKLGRVGARTLVYYALTTLVSCMIGLALGLFFKPGAGLDLASLQASAPQVAANTSAARNVWDTLLQLVPTNPFNALSTGNMLQIIVFSLFIGVGIAVLGEKTRRLAGALNELNDVLMHLIGVVMELAPYGVFGFMARTMGSLGFNALLPLARYVGVFYLGLALWGVFVAGGLLASHGLSPFTYLRKFGKVMALSFSTASSNATLPLNMAVTTEQLGASGRIAAFTLPLGATVNMNGTALMQGVAALFVAQIYGVTLLPSQLFFVVLTATLSAVGTAGVPGAGTVMLSMVLASVGLPLEGVGLVFAVDRIIDMGRTTANITGDSICTLLICKAEGEFNKEVFLSAEKPLE</sequence>
<dbReference type="Pfam" id="PF00375">
    <property type="entry name" value="SDF"/>
    <property type="match status" value="1"/>
</dbReference>
<proteinExistence type="predicted"/>
<evidence type="ECO:0000256" key="7">
    <source>
        <dbReference type="ARBA" id="ARBA00023136"/>
    </source>
</evidence>
<dbReference type="InterPro" id="IPR036458">
    <property type="entry name" value="Na:dicarbo_symporter_sf"/>
</dbReference>
<dbReference type="InterPro" id="IPR001991">
    <property type="entry name" value="Na-dicarboxylate_symporter"/>
</dbReference>
<gene>
    <name evidence="9" type="ORF">JonanDRAFT_0175</name>
</gene>
<dbReference type="AlphaFoldDB" id="H0UMC8"/>
<dbReference type="eggNOG" id="COG1301">
    <property type="taxonomic scope" value="Bacteria"/>
</dbReference>
<reference evidence="9 10" key="1">
    <citation type="submission" date="2011-11" db="EMBL/GenBank/DDBJ databases">
        <title>The Noncontiguous Finished genome of Jonquetella anthropi DSM 22815.</title>
        <authorList>
            <consortium name="US DOE Joint Genome Institute (JGI-PGF)"/>
            <person name="Lucas S."/>
            <person name="Copeland A."/>
            <person name="Lapidus A."/>
            <person name="Glavina del Rio T."/>
            <person name="Dalin E."/>
            <person name="Tice H."/>
            <person name="Bruce D."/>
            <person name="Goodwin L."/>
            <person name="Pitluck S."/>
            <person name="Peters L."/>
            <person name="Mikhailova N."/>
            <person name="Held B."/>
            <person name="Kyrpides N."/>
            <person name="Mavromatis K."/>
            <person name="Ivanova N."/>
            <person name="Markowitz V."/>
            <person name="Cheng J.-F."/>
            <person name="Hugenholtz P."/>
            <person name="Woyke T."/>
            <person name="Wu D."/>
            <person name="Gronow S."/>
            <person name="Wellnitz S."/>
            <person name="Brambilla E."/>
            <person name="Klenk H.-P."/>
            <person name="Eisen J.A."/>
        </authorList>
    </citation>
    <scope>NUCLEOTIDE SEQUENCE [LARGE SCALE GENOMIC DNA]</scope>
    <source>
        <strain evidence="9 10">DSM 22815</strain>
    </source>
</reference>
<feature type="transmembrane region" description="Helical" evidence="8">
    <location>
        <begin position="191"/>
        <end position="212"/>
    </location>
</feature>
<feature type="transmembrane region" description="Helical" evidence="8">
    <location>
        <begin position="157"/>
        <end position="175"/>
    </location>
</feature>
<keyword evidence="10" id="KW-1185">Reference proteome</keyword>
<evidence type="ECO:0000256" key="6">
    <source>
        <dbReference type="ARBA" id="ARBA00022989"/>
    </source>
</evidence>
<evidence type="ECO:0000256" key="5">
    <source>
        <dbReference type="ARBA" id="ARBA00022847"/>
    </source>
</evidence>
<evidence type="ECO:0000256" key="2">
    <source>
        <dbReference type="ARBA" id="ARBA00022448"/>
    </source>
</evidence>
<keyword evidence="5" id="KW-0769">Symport</keyword>
<dbReference type="GO" id="GO:0015293">
    <property type="term" value="F:symporter activity"/>
    <property type="evidence" value="ECO:0007669"/>
    <property type="project" value="UniProtKB-KW"/>
</dbReference>
<feature type="transmembrane region" description="Helical" evidence="8">
    <location>
        <begin position="360"/>
        <end position="382"/>
    </location>
</feature>